<dbReference type="EMBL" id="BJZU01000069">
    <property type="protein sequence ID" value="GEP05458.1"/>
    <property type="molecule type" value="Genomic_DNA"/>
</dbReference>
<organism evidence="1 3">
    <name type="scientific">Methylobacterium oxalidis</name>
    <dbReference type="NCBI Taxonomy" id="944322"/>
    <lineage>
        <taxon>Bacteria</taxon>
        <taxon>Pseudomonadati</taxon>
        <taxon>Pseudomonadota</taxon>
        <taxon>Alphaproteobacteria</taxon>
        <taxon>Hyphomicrobiales</taxon>
        <taxon>Methylobacteriaceae</taxon>
        <taxon>Methylobacterium</taxon>
    </lineage>
</organism>
<reference evidence="2" key="1">
    <citation type="journal article" date="2014" name="Int. J. Syst. Evol. Microbiol.">
        <title>Complete genome of a new Firmicutes species belonging to the dominant human colonic microbiota ('Ruminococcus bicirculans') reveals two chromosomes and a selective capacity to utilize plant glucans.</title>
        <authorList>
            <consortium name="NISC Comparative Sequencing Program"/>
            <person name="Wegmann U."/>
            <person name="Louis P."/>
            <person name="Goesmann A."/>
            <person name="Henrissat B."/>
            <person name="Duncan S.H."/>
            <person name="Flint H.J."/>
        </authorList>
    </citation>
    <scope>NUCLEOTIDE SEQUENCE</scope>
    <source>
        <strain evidence="2">NBRC 107715</strain>
    </source>
</reference>
<proteinExistence type="predicted"/>
<keyword evidence="4" id="KW-1185">Reference proteome</keyword>
<dbReference type="EMBL" id="BSPK01000018">
    <property type="protein sequence ID" value="GLS63035.1"/>
    <property type="molecule type" value="Genomic_DNA"/>
</dbReference>
<evidence type="ECO:0000313" key="4">
    <source>
        <dbReference type="Proteomes" id="UP001156856"/>
    </source>
</evidence>
<evidence type="ECO:0000313" key="3">
    <source>
        <dbReference type="Proteomes" id="UP000321960"/>
    </source>
</evidence>
<accession>A0A512J657</accession>
<dbReference type="AlphaFoldDB" id="A0A512J657"/>
<evidence type="ECO:0000313" key="1">
    <source>
        <dbReference type="EMBL" id="GEP05458.1"/>
    </source>
</evidence>
<name>A0A512J657_9HYPH</name>
<reference evidence="1 3" key="3">
    <citation type="submission" date="2019-07" db="EMBL/GenBank/DDBJ databases">
        <title>Whole genome shotgun sequence of Methylobacterium oxalidis NBRC 107715.</title>
        <authorList>
            <person name="Hosoyama A."/>
            <person name="Uohara A."/>
            <person name="Ohji S."/>
            <person name="Ichikawa N."/>
        </authorList>
    </citation>
    <scope>NUCLEOTIDE SEQUENCE [LARGE SCALE GENOMIC DNA]</scope>
    <source>
        <strain evidence="1 3">NBRC 107715</strain>
    </source>
</reference>
<sequence>MVDDRPPTVDLLARADRAIATSRRLQAQAAALKDAARLILDAHCAALDEDLLAETTRSPARRRPDQA</sequence>
<gene>
    <name evidence="2" type="ORF">GCM10007888_14160</name>
    <name evidence="1" type="ORF">MOX02_34960</name>
</gene>
<dbReference type="Proteomes" id="UP000321960">
    <property type="component" value="Unassembled WGS sequence"/>
</dbReference>
<dbReference type="RefSeq" id="WP_147027019.1">
    <property type="nucleotide sequence ID" value="NZ_BJZU01000069.1"/>
</dbReference>
<evidence type="ECO:0000313" key="2">
    <source>
        <dbReference type="EMBL" id="GLS63035.1"/>
    </source>
</evidence>
<dbReference type="Proteomes" id="UP001156856">
    <property type="component" value="Unassembled WGS sequence"/>
</dbReference>
<reference evidence="2" key="4">
    <citation type="submission" date="2023-01" db="EMBL/GenBank/DDBJ databases">
        <title>Draft genome sequence of Methylobacterium oxalidis strain NBRC 107715.</title>
        <authorList>
            <person name="Sun Q."/>
            <person name="Mori K."/>
        </authorList>
    </citation>
    <scope>NUCLEOTIDE SEQUENCE</scope>
    <source>
        <strain evidence="2">NBRC 107715</strain>
    </source>
</reference>
<reference evidence="4" key="2">
    <citation type="journal article" date="2019" name="Int. J. Syst. Evol. Microbiol.">
        <title>The Global Catalogue of Microorganisms (GCM) 10K type strain sequencing project: providing services to taxonomists for standard genome sequencing and annotation.</title>
        <authorList>
            <consortium name="The Broad Institute Genomics Platform"/>
            <consortium name="The Broad Institute Genome Sequencing Center for Infectious Disease"/>
            <person name="Wu L."/>
            <person name="Ma J."/>
        </authorList>
    </citation>
    <scope>NUCLEOTIDE SEQUENCE [LARGE SCALE GENOMIC DNA]</scope>
    <source>
        <strain evidence="4">NBRC 107715</strain>
    </source>
</reference>
<protein>
    <submittedName>
        <fullName evidence="1">Uncharacterized protein</fullName>
    </submittedName>
</protein>
<comment type="caution">
    <text evidence="1">The sequence shown here is derived from an EMBL/GenBank/DDBJ whole genome shotgun (WGS) entry which is preliminary data.</text>
</comment>